<dbReference type="RefSeq" id="WP_051210236.1">
    <property type="nucleotide sequence ID" value="NZ_CP037977.1"/>
</dbReference>
<sequence>MELYSSVDLPTDINGALALARTLGPHAPHPGSGRTAERHRLLIGLARHDLSVARTVEPHLDALAILAEADLSPSDVGAAIHATWGVFAAEGSDQPLVARRVEGSWLLDGVKPWCSLADRLDAALVTAHIGNASGERRLFSVGLQDDTVTSLPDSWHARGLTEVPSGPVRFRSTDARPVGHTGWYLSRPGFAWGGIGVAACWFGGALGIASLVAATAIQREEPHLLAHLGAIDRALSVSRLALDEAATLIDSVRAEGQLGSLLAQRVRATVAASSEEILVRAGRALGPVPLAFNAEHAKRVADLTLYLRQHHAERDDAELGRSVLISGGADRW</sequence>
<dbReference type="SUPFAM" id="SSF56645">
    <property type="entry name" value="Acyl-CoA dehydrogenase NM domain-like"/>
    <property type="match status" value="1"/>
</dbReference>
<evidence type="ECO:0000313" key="2">
    <source>
        <dbReference type="Proteomes" id="UP000237966"/>
    </source>
</evidence>
<accession>A0A2S5Y589</accession>
<protein>
    <submittedName>
        <fullName evidence="1">Acyl-CoA dehydrogenase</fullName>
    </submittedName>
</protein>
<proteinExistence type="predicted"/>
<dbReference type="InterPro" id="IPR046373">
    <property type="entry name" value="Acyl-CoA_Oxase/DH_mid-dom_sf"/>
</dbReference>
<dbReference type="AlphaFoldDB" id="A0A2S5Y589"/>
<dbReference type="Gene3D" id="2.40.110.10">
    <property type="entry name" value="Butyryl-CoA Dehydrogenase, subunit A, domain 2"/>
    <property type="match status" value="1"/>
</dbReference>
<evidence type="ECO:0000313" key="1">
    <source>
        <dbReference type="EMBL" id="PPI13916.1"/>
    </source>
</evidence>
<dbReference type="GO" id="GO:0016627">
    <property type="term" value="F:oxidoreductase activity, acting on the CH-CH group of donors"/>
    <property type="evidence" value="ECO:0007669"/>
    <property type="project" value="InterPro"/>
</dbReference>
<dbReference type="OrthoDB" id="107064at2"/>
<reference evidence="1 2" key="1">
    <citation type="submission" date="2018-02" db="EMBL/GenBank/DDBJ databases">
        <title>Bacteriophage NCPPB3778 and a type I-E CRISPR drive the evolution of the US Biological Select Agent, Rathayibacter toxicus.</title>
        <authorList>
            <person name="Davis E.W.II."/>
            <person name="Tabima J.F."/>
            <person name="Weisberg A.J."/>
            <person name="Lopes L.D."/>
            <person name="Wiseman M.S."/>
            <person name="Wiseman M.S."/>
            <person name="Pupko T."/>
            <person name="Belcher M.S."/>
            <person name="Sechler A.J."/>
            <person name="Tancos M.A."/>
            <person name="Schroeder B.K."/>
            <person name="Murray T.D."/>
            <person name="Luster D.G."/>
            <person name="Schneider W.L."/>
            <person name="Rogers E."/>
            <person name="Andreote F.D."/>
            <person name="Grunwald N.J."/>
            <person name="Putnam M.L."/>
            <person name="Chang J.H."/>
        </authorList>
    </citation>
    <scope>NUCLEOTIDE SEQUENCE [LARGE SCALE GENOMIC DNA]</scope>
    <source>
        <strain evidence="1 2">FH99</strain>
    </source>
</reference>
<name>A0A2S5Y589_9MICO</name>
<organism evidence="1 2">
    <name type="scientific">Rathayibacter toxicus</name>
    <dbReference type="NCBI Taxonomy" id="145458"/>
    <lineage>
        <taxon>Bacteria</taxon>
        <taxon>Bacillati</taxon>
        <taxon>Actinomycetota</taxon>
        <taxon>Actinomycetes</taxon>
        <taxon>Micrococcales</taxon>
        <taxon>Microbacteriaceae</taxon>
        <taxon>Rathayibacter</taxon>
    </lineage>
</organism>
<dbReference type="Proteomes" id="UP000237966">
    <property type="component" value="Unassembled WGS sequence"/>
</dbReference>
<comment type="caution">
    <text evidence="1">The sequence shown here is derived from an EMBL/GenBank/DDBJ whole genome shotgun (WGS) entry which is preliminary data.</text>
</comment>
<dbReference type="EMBL" id="PSWU01000013">
    <property type="protein sequence ID" value="PPI13916.1"/>
    <property type="molecule type" value="Genomic_DNA"/>
</dbReference>
<gene>
    <name evidence="1" type="ORF">C5C51_09440</name>
</gene>
<dbReference type="InterPro" id="IPR009100">
    <property type="entry name" value="AcylCoA_DH/oxidase_NM_dom_sf"/>
</dbReference>